<dbReference type="GO" id="GO:0031509">
    <property type="term" value="P:subtelomeric heterochromatin formation"/>
    <property type="evidence" value="ECO:0007669"/>
    <property type="project" value="TreeGrafter"/>
</dbReference>
<reference evidence="8 9" key="1">
    <citation type="submission" date="2018-08" db="EMBL/GenBank/DDBJ databases">
        <title>Draft genome of the lignicolous fungus Coniochaeta pulveracea.</title>
        <authorList>
            <person name="Borstlap C.J."/>
            <person name="De Witt R.N."/>
            <person name="Botha A."/>
            <person name="Volschenk H."/>
        </authorList>
    </citation>
    <scope>NUCLEOTIDE SEQUENCE [LARGE SCALE GENOMIC DNA]</scope>
    <source>
        <strain evidence="8 9">CAB683</strain>
    </source>
</reference>
<feature type="compositionally biased region" description="Basic and acidic residues" evidence="5">
    <location>
        <begin position="659"/>
        <end position="672"/>
    </location>
</feature>
<dbReference type="InterPro" id="IPR028941">
    <property type="entry name" value="WHIM2_dom"/>
</dbReference>
<feature type="compositionally biased region" description="Acidic residues" evidence="5">
    <location>
        <begin position="441"/>
        <end position="454"/>
    </location>
</feature>
<dbReference type="PROSITE" id="PS50827">
    <property type="entry name" value="DDT"/>
    <property type="match status" value="1"/>
</dbReference>
<dbReference type="GO" id="GO:0000781">
    <property type="term" value="C:chromosome, telomeric region"/>
    <property type="evidence" value="ECO:0007669"/>
    <property type="project" value="GOC"/>
</dbReference>
<dbReference type="GO" id="GO:0005634">
    <property type="term" value="C:nucleus"/>
    <property type="evidence" value="ECO:0007669"/>
    <property type="project" value="UniProtKB-SubCell"/>
</dbReference>
<feature type="region of interest" description="Disordered" evidence="5">
    <location>
        <begin position="641"/>
        <end position="716"/>
    </location>
</feature>
<feature type="compositionally biased region" description="Basic and acidic residues" evidence="5">
    <location>
        <begin position="692"/>
        <end position="715"/>
    </location>
</feature>
<feature type="region of interest" description="Disordered" evidence="5">
    <location>
        <begin position="253"/>
        <end position="325"/>
    </location>
</feature>
<organism evidence="8 9">
    <name type="scientific">Coniochaeta pulveracea</name>
    <dbReference type="NCBI Taxonomy" id="177199"/>
    <lineage>
        <taxon>Eukaryota</taxon>
        <taxon>Fungi</taxon>
        <taxon>Dikarya</taxon>
        <taxon>Ascomycota</taxon>
        <taxon>Pezizomycotina</taxon>
        <taxon>Sordariomycetes</taxon>
        <taxon>Sordariomycetidae</taxon>
        <taxon>Coniochaetales</taxon>
        <taxon>Coniochaetaceae</taxon>
        <taxon>Coniochaeta</taxon>
    </lineage>
</organism>
<dbReference type="AlphaFoldDB" id="A0A420YJ76"/>
<evidence type="ECO:0000256" key="4">
    <source>
        <dbReference type="PROSITE-ProRule" id="PRU00475"/>
    </source>
</evidence>
<feature type="compositionally biased region" description="Pro residues" evidence="5">
    <location>
        <begin position="314"/>
        <end position="325"/>
    </location>
</feature>
<comment type="caution">
    <text evidence="8">The sequence shown here is derived from an EMBL/GenBank/DDBJ whole genome shotgun (WGS) entry which is preliminary data.</text>
</comment>
<keyword evidence="9" id="KW-1185">Reference proteome</keyword>
<feature type="region of interest" description="Disordered" evidence="5">
    <location>
        <begin position="440"/>
        <end position="472"/>
    </location>
</feature>
<name>A0A420YJ76_9PEZI</name>
<feature type="region of interest" description="Disordered" evidence="5">
    <location>
        <begin position="898"/>
        <end position="953"/>
    </location>
</feature>
<protein>
    <recommendedName>
        <fullName evidence="10">Imitation switch two complex protein 1</fullName>
    </recommendedName>
</protein>
<dbReference type="GO" id="GO:0000785">
    <property type="term" value="C:chromatin"/>
    <property type="evidence" value="ECO:0007669"/>
    <property type="project" value="UniProtKB-ARBA"/>
</dbReference>
<dbReference type="Pfam" id="PF15612">
    <property type="entry name" value="WHIM1"/>
    <property type="match status" value="1"/>
</dbReference>
<sequence length="1021" mass="116767">MVLWKRKPVQFLPVPEIDNENEEVWHIAQTGEIFTTYEEYLNRLDFYKQRRFICQISGKSGLTFFEALQSELAGAVQVEQAFPEALKGPILRKVQFQTVSRIDVLVDQLYEEFKNDYYPGEAVIVTLADGERLHGIVRDKARFGSRVEPDGSMTLPHATYTVSLVERPDEEVNVSDEDVCRDRKVFTKMVLRSFLKKTVTREAWIGAPWLVKEDLAIQHKIDTRIPAHLRHDTKLLERKQLQAQKRHSTDINGFVTTSLSPGGPVRLPELKPAPKSHKAKGQQKGDQGSFMHLPLPGSPYPYPNGIHDLSTPPVSIPEPPPPPPPPKYPIEDLQLEPREKIRPKLKYFCQDPPVKVDDKSTLNDAISMKSVGPLLETWDTLNVYCEIFKLDSFTFDDFVQAMTITSEEYPCQLFDEIHCAVFKILVSAEADGGKVQIQLPELEDDEEEEEEEVEASAAPTPEPETLPPARATRRSLAKLEAEKLAAEAAEAKKEIEVVENAPKHRADDILADYDWIEHLRKRNFQHGGWQMIMVGLLHQLSKNERLQTRCEELLEQLVPRDIEPTQETVKQQYDRLDINYRVQALQIICMLTAETKAIRGYMEDCSETMTSYRKDKIEWQRKRKQAIEELKNLNEERKILLPDNLLPSPPLKPTPTTDDDVKMSDLEDHGADGSEVMDTDDDVHAGGRSLRRAQDRAAERKRQEQEKKEKAEAAKVPKQSKQFLKLLKDIQKKEDEIKRCEEEIAVIDNDLREADCPRTRVMGKDRFWNRYYWFERNGMPYGGLPDSSTASAAYANGCLWVQGPDDLEREGYIDMIPEWQDEYKAKFNMTVPERKEKEEGLTHVFNARQWGYYSDPQDIEDLLSWLDPRGLNELKLKKELTAFKDKIVKNMENRKEYLKERLPTSTPVKQTPEVEETPKNSPKKNGKSKRMSTRGQRSAAPTTTPDPEPPAFRCLAWVNTTALEELGHLHSDQPPPAKPKKQTKKARESAAASAAAAAAEPMTTRGKTGKAPSRQGTRYNF</sequence>
<dbReference type="InterPro" id="IPR013136">
    <property type="entry name" value="WSTF_Acf1_Cbp146"/>
</dbReference>
<keyword evidence="3 4" id="KW-0539">Nucleus</keyword>
<dbReference type="PANTHER" id="PTHR32075">
    <property type="entry name" value="ISWI CHROMATIN-REMODELING COMPLEX SUBUNIT YPL216W-RELATED"/>
    <property type="match status" value="1"/>
</dbReference>
<dbReference type="Pfam" id="PF02791">
    <property type="entry name" value="DDT"/>
    <property type="match status" value="1"/>
</dbReference>
<evidence type="ECO:0008006" key="10">
    <source>
        <dbReference type="Google" id="ProtNLM"/>
    </source>
</evidence>
<dbReference type="STRING" id="177199.A0A420YJ76"/>
<dbReference type="InterPro" id="IPR018501">
    <property type="entry name" value="DDT_dom"/>
</dbReference>
<evidence type="ECO:0000256" key="2">
    <source>
        <dbReference type="ARBA" id="ARBA00023054"/>
    </source>
</evidence>
<evidence type="ECO:0000256" key="1">
    <source>
        <dbReference type="ARBA" id="ARBA00004123"/>
    </source>
</evidence>
<keyword evidence="2" id="KW-0175">Coiled coil</keyword>
<dbReference type="PANTHER" id="PTHR32075:SF6">
    <property type="entry name" value="ISWI CHROMATIN-REMODELING COMPLEX SUBUNIT YPL216W-RELATED"/>
    <property type="match status" value="1"/>
</dbReference>
<dbReference type="InterPro" id="IPR028942">
    <property type="entry name" value="WHIM1_dom"/>
</dbReference>
<dbReference type="OrthoDB" id="332390at2759"/>
<dbReference type="Proteomes" id="UP000275385">
    <property type="component" value="Unassembled WGS sequence"/>
</dbReference>
<evidence type="ECO:0000256" key="3">
    <source>
        <dbReference type="ARBA" id="ARBA00023242"/>
    </source>
</evidence>
<evidence type="ECO:0000313" key="9">
    <source>
        <dbReference type="Proteomes" id="UP000275385"/>
    </source>
</evidence>
<dbReference type="Pfam" id="PF10537">
    <property type="entry name" value="WAC_Acf1_DNA_bd"/>
    <property type="match status" value="1"/>
</dbReference>
<dbReference type="EMBL" id="QVQW01000006">
    <property type="protein sequence ID" value="RKU47938.1"/>
    <property type="molecule type" value="Genomic_DNA"/>
</dbReference>
<evidence type="ECO:0000256" key="5">
    <source>
        <dbReference type="SAM" id="MobiDB-lite"/>
    </source>
</evidence>
<evidence type="ECO:0000313" key="8">
    <source>
        <dbReference type="EMBL" id="RKU47938.1"/>
    </source>
</evidence>
<accession>A0A420YJ76</accession>
<dbReference type="PROSITE" id="PS51136">
    <property type="entry name" value="WAC"/>
    <property type="match status" value="1"/>
</dbReference>
<feature type="region of interest" description="Disordered" evidence="5">
    <location>
        <begin position="965"/>
        <end position="1021"/>
    </location>
</feature>
<gene>
    <name evidence="8" type="ORF">DL546_000098</name>
</gene>
<comment type="subcellular location">
    <subcellularLocation>
        <location evidence="1 4">Nucleus</location>
    </subcellularLocation>
</comment>
<feature type="domain" description="WAC" evidence="7">
    <location>
        <begin position="22"/>
        <end position="131"/>
    </location>
</feature>
<evidence type="ECO:0000259" key="7">
    <source>
        <dbReference type="PROSITE" id="PS51136"/>
    </source>
</evidence>
<feature type="domain" description="DDT" evidence="6">
    <location>
        <begin position="368"/>
        <end position="431"/>
    </location>
</feature>
<feature type="compositionally biased region" description="Basic residues" evidence="5">
    <location>
        <begin position="921"/>
        <end position="932"/>
    </location>
</feature>
<feature type="compositionally biased region" description="Low complexity" evidence="5">
    <location>
        <begin position="989"/>
        <end position="999"/>
    </location>
</feature>
<evidence type="ECO:0000259" key="6">
    <source>
        <dbReference type="PROSITE" id="PS50827"/>
    </source>
</evidence>
<proteinExistence type="predicted"/>
<dbReference type="Pfam" id="PF15613">
    <property type="entry name" value="WSD"/>
    <property type="match status" value="1"/>
</dbReference>